<evidence type="ECO:0000259" key="15">
    <source>
        <dbReference type="PROSITE" id="PS50994"/>
    </source>
</evidence>
<dbReference type="EMBL" id="AVOT02024662">
    <property type="protein sequence ID" value="MBW0515497.1"/>
    <property type="molecule type" value="Genomic_DNA"/>
</dbReference>
<accession>A0A9Q3E8E5</accession>
<evidence type="ECO:0000256" key="13">
    <source>
        <dbReference type="ARBA" id="ARBA00048173"/>
    </source>
</evidence>
<dbReference type="GO" id="GO:0003723">
    <property type="term" value="F:RNA binding"/>
    <property type="evidence" value="ECO:0007669"/>
    <property type="project" value="UniProtKB-KW"/>
</dbReference>
<evidence type="ECO:0000256" key="2">
    <source>
        <dbReference type="ARBA" id="ARBA00022695"/>
    </source>
</evidence>
<evidence type="ECO:0000313" key="17">
    <source>
        <dbReference type="Proteomes" id="UP000765509"/>
    </source>
</evidence>
<evidence type="ECO:0000256" key="4">
    <source>
        <dbReference type="ARBA" id="ARBA00022723"/>
    </source>
</evidence>
<evidence type="ECO:0000313" key="16">
    <source>
        <dbReference type="EMBL" id="MBW0515497.1"/>
    </source>
</evidence>
<keyword evidence="5" id="KW-0255">Endonuclease</keyword>
<evidence type="ECO:0000256" key="10">
    <source>
        <dbReference type="ARBA" id="ARBA00022918"/>
    </source>
</evidence>
<dbReference type="Gene3D" id="3.30.420.10">
    <property type="entry name" value="Ribonuclease H-like superfamily/Ribonuclease H"/>
    <property type="match status" value="1"/>
</dbReference>
<evidence type="ECO:0000256" key="5">
    <source>
        <dbReference type="ARBA" id="ARBA00022759"/>
    </source>
</evidence>
<keyword evidence="11" id="KW-0808">Transferase</keyword>
<keyword evidence="8" id="KW-0694">RNA-binding</keyword>
<evidence type="ECO:0000256" key="9">
    <source>
        <dbReference type="ARBA" id="ARBA00022908"/>
    </source>
</evidence>
<organism evidence="16 17">
    <name type="scientific">Austropuccinia psidii MF-1</name>
    <dbReference type="NCBI Taxonomy" id="1389203"/>
    <lineage>
        <taxon>Eukaryota</taxon>
        <taxon>Fungi</taxon>
        <taxon>Dikarya</taxon>
        <taxon>Basidiomycota</taxon>
        <taxon>Pucciniomycotina</taxon>
        <taxon>Pucciniomycetes</taxon>
        <taxon>Pucciniales</taxon>
        <taxon>Sphaerophragmiaceae</taxon>
        <taxon>Austropuccinia</taxon>
    </lineage>
</organism>
<feature type="domain" description="Integrase catalytic" evidence="15">
    <location>
        <begin position="1"/>
        <end position="153"/>
    </location>
</feature>
<dbReference type="InterPro" id="IPR001584">
    <property type="entry name" value="Integrase_cat-core"/>
</dbReference>
<comment type="caution">
    <text evidence="16">The sequence shown here is derived from an EMBL/GenBank/DDBJ whole genome shotgun (WGS) entry which is preliminary data.</text>
</comment>
<dbReference type="GO" id="GO:0003887">
    <property type="term" value="F:DNA-directed DNA polymerase activity"/>
    <property type="evidence" value="ECO:0007669"/>
    <property type="project" value="UniProtKB-KW"/>
</dbReference>
<sequence>MGPFTDDPIGYRFILTVHDHASTYSFFYPLKLRSEAPDAILETITLLCVQLKITLKAVQTDNAREFTSENFTSLLRKIGVLFIPLLPYSPQENGEAEQLNRTLSNMARAMLVEGSMLPCFWKYAYANACFIHNRLPNSCCPESSPYKELYGRRPSVPTIYPFGMESIVHIPVPQQSHKLHPWGVTCKLLWLIEGSGGWLLWDAAENGLVQSASIVFPAFQRTEIPTMVEHKGSLQHVLNSMTIGEVLTKSIFAEEAPAINSLPLAKDIVIPQHLGQALHGPNQHHWKELCMAELAQMERQYI</sequence>
<dbReference type="GO" id="GO:0003964">
    <property type="term" value="F:RNA-directed DNA polymerase activity"/>
    <property type="evidence" value="ECO:0007669"/>
    <property type="project" value="UniProtKB-KW"/>
</dbReference>
<protein>
    <recommendedName>
        <fullName evidence="15">Integrase catalytic domain-containing protein</fullName>
    </recommendedName>
</protein>
<evidence type="ECO:0000256" key="6">
    <source>
        <dbReference type="ARBA" id="ARBA00022801"/>
    </source>
</evidence>
<evidence type="ECO:0000256" key="11">
    <source>
        <dbReference type="ARBA" id="ARBA00022932"/>
    </source>
</evidence>
<dbReference type="PANTHER" id="PTHR42648">
    <property type="entry name" value="TRANSPOSASE, PUTATIVE-RELATED"/>
    <property type="match status" value="1"/>
</dbReference>
<evidence type="ECO:0000256" key="8">
    <source>
        <dbReference type="ARBA" id="ARBA00022884"/>
    </source>
</evidence>
<keyword evidence="3" id="KW-0540">Nuclease</keyword>
<dbReference type="InterPro" id="IPR012337">
    <property type="entry name" value="RNaseH-like_sf"/>
</dbReference>
<evidence type="ECO:0000256" key="14">
    <source>
        <dbReference type="ARBA" id="ARBA00049244"/>
    </source>
</evidence>
<proteinExistence type="predicted"/>
<comment type="catalytic activity">
    <reaction evidence="14">
        <text>DNA(n) + a 2'-deoxyribonucleoside 5'-triphosphate = DNA(n+1) + diphosphate</text>
        <dbReference type="Rhea" id="RHEA:22508"/>
        <dbReference type="Rhea" id="RHEA-COMP:17339"/>
        <dbReference type="Rhea" id="RHEA-COMP:17340"/>
        <dbReference type="ChEBI" id="CHEBI:33019"/>
        <dbReference type="ChEBI" id="CHEBI:61560"/>
        <dbReference type="ChEBI" id="CHEBI:173112"/>
        <dbReference type="EC" id="2.7.7.7"/>
    </reaction>
</comment>
<dbReference type="GO" id="GO:0032196">
    <property type="term" value="P:transposition"/>
    <property type="evidence" value="ECO:0007669"/>
    <property type="project" value="UniProtKB-KW"/>
</dbReference>
<keyword evidence="6" id="KW-0378">Hydrolase</keyword>
<keyword evidence="10" id="KW-0695">RNA-directed DNA polymerase</keyword>
<evidence type="ECO:0000256" key="1">
    <source>
        <dbReference type="ARBA" id="ARBA00022578"/>
    </source>
</evidence>
<dbReference type="OrthoDB" id="2640446at2759"/>
<keyword evidence="17" id="KW-1185">Reference proteome</keyword>
<dbReference type="GO" id="GO:0016787">
    <property type="term" value="F:hydrolase activity"/>
    <property type="evidence" value="ECO:0007669"/>
    <property type="project" value="UniProtKB-KW"/>
</dbReference>
<dbReference type="InterPro" id="IPR039537">
    <property type="entry name" value="Retrotran_Ty1/copia-like"/>
</dbReference>
<keyword evidence="4" id="KW-0479">Metal-binding</keyword>
<keyword evidence="7" id="KW-0460">Magnesium</keyword>
<keyword evidence="2" id="KW-0548">Nucleotidyltransferase</keyword>
<gene>
    <name evidence="16" type="ORF">O181_055212</name>
</gene>
<dbReference type="GO" id="GO:0005634">
    <property type="term" value="C:nucleus"/>
    <property type="evidence" value="ECO:0007669"/>
    <property type="project" value="UniProtKB-ARBA"/>
</dbReference>
<evidence type="ECO:0000256" key="12">
    <source>
        <dbReference type="ARBA" id="ARBA00023172"/>
    </source>
</evidence>
<dbReference type="GO" id="GO:0006310">
    <property type="term" value="P:DNA recombination"/>
    <property type="evidence" value="ECO:0007669"/>
    <property type="project" value="UniProtKB-KW"/>
</dbReference>
<keyword evidence="1" id="KW-0815">Transposition</keyword>
<dbReference type="SUPFAM" id="SSF53098">
    <property type="entry name" value="Ribonuclease H-like"/>
    <property type="match status" value="1"/>
</dbReference>
<dbReference type="AlphaFoldDB" id="A0A9Q3E8E5"/>
<reference evidence="16" key="1">
    <citation type="submission" date="2021-03" db="EMBL/GenBank/DDBJ databases">
        <title>Draft genome sequence of rust myrtle Austropuccinia psidii MF-1, a brazilian biotype.</title>
        <authorList>
            <person name="Quecine M.C."/>
            <person name="Pachon D.M.R."/>
            <person name="Bonatelli M.L."/>
            <person name="Correr F.H."/>
            <person name="Franceschini L.M."/>
            <person name="Leite T.F."/>
            <person name="Margarido G.R.A."/>
            <person name="Almeida C.A."/>
            <person name="Ferrarezi J.A."/>
            <person name="Labate C.A."/>
        </authorList>
    </citation>
    <scope>NUCLEOTIDE SEQUENCE</scope>
    <source>
        <strain evidence="16">MF-1</strain>
    </source>
</reference>
<dbReference type="Proteomes" id="UP000765509">
    <property type="component" value="Unassembled WGS sequence"/>
</dbReference>
<dbReference type="GO" id="GO:0015074">
    <property type="term" value="P:DNA integration"/>
    <property type="evidence" value="ECO:0007669"/>
    <property type="project" value="UniProtKB-KW"/>
</dbReference>
<dbReference type="GO" id="GO:0004519">
    <property type="term" value="F:endonuclease activity"/>
    <property type="evidence" value="ECO:0007669"/>
    <property type="project" value="UniProtKB-KW"/>
</dbReference>
<dbReference type="GO" id="GO:0046872">
    <property type="term" value="F:metal ion binding"/>
    <property type="evidence" value="ECO:0007669"/>
    <property type="project" value="UniProtKB-KW"/>
</dbReference>
<keyword evidence="11" id="KW-0239">DNA-directed DNA polymerase</keyword>
<name>A0A9Q3E8E5_9BASI</name>
<comment type="catalytic activity">
    <reaction evidence="13">
        <text>DNA(n) + a 2'-deoxyribonucleoside 5'-triphosphate = DNA(n+1) + diphosphate</text>
        <dbReference type="Rhea" id="RHEA:22508"/>
        <dbReference type="Rhea" id="RHEA-COMP:17339"/>
        <dbReference type="Rhea" id="RHEA-COMP:17340"/>
        <dbReference type="ChEBI" id="CHEBI:33019"/>
        <dbReference type="ChEBI" id="CHEBI:61560"/>
        <dbReference type="ChEBI" id="CHEBI:173112"/>
        <dbReference type="EC" id="2.7.7.49"/>
    </reaction>
</comment>
<evidence type="ECO:0000256" key="3">
    <source>
        <dbReference type="ARBA" id="ARBA00022722"/>
    </source>
</evidence>
<keyword evidence="9" id="KW-0229">DNA integration</keyword>
<dbReference type="PROSITE" id="PS50994">
    <property type="entry name" value="INTEGRASE"/>
    <property type="match status" value="1"/>
</dbReference>
<evidence type="ECO:0000256" key="7">
    <source>
        <dbReference type="ARBA" id="ARBA00022842"/>
    </source>
</evidence>
<dbReference type="PANTHER" id="PTHR42648:SF11">
    <property type="entry name" value="TRANSPOSON TY4-P GAG-POL POLYPROTEIN"/>
    <property type="match status" value="1"/>
</dbReference>
<keyword evidence="12" id="KW-0233">DNA recombination</keyword>
<dbReference type="InterPro" id="IPR036397">
    <property type="entry name" value="RNaseH_sf"/>
</dbReference>